<gene>
    <name evidence="1" type="ORF">BN4615_P5784</name>
</gene>
<dbReference type="EMBL" id="LT559118">
    <property type="protein sequence ID" value="SBO96268.1"/>
    <property type="molecule type" value="Genomic_DNA"/>
</dbReference>
<reference evidence="1" key="1">
    <citation type="submission" date="2016-04" db="EMBL/GenBank/DDBJ databases">
        <authorList>
            <person name="Evans L.H."/>
            <person name="Alamgir A."/>
            <person name="Owens N."/>
            <person name="Weber N.D."/>
            <person name="Virtaneva K."/>
            <person name="Barbian K."/>
            <person name="Babar A."/>
            <person name="Rosenke K."/>
        </authorList>
    </citation>
    <scope>NUCLEOTIDE SEQUENCE</scope>
    <source>
        <strain evidence="1">Nono1</strain>
    </source>
</reference>
<dbReference type="AlphaFoldDB" id="A0A1M4EC42"/>
<protein>
    <submittedName>
        <fullName evidence="1">Uncharacterized protein</fullName>
    </submittedName>
</protein>
<sequence>MYNLYHTRLTEQAGLRGGRVVFGRDGTIALDEAGFGPGVAVSGRIGLTSEGVAAAALTVAAGGSPQRLAASGGGGVGGVRRAERPALSGTFDGTPFKDLAPDELGSSLAEAPALNVFSPPRYARSRPWG</sequence>
<name>A0A1M4EC42_9ACTN</name>
<proteinExistence type="predicted"/>
<organism evidence="1">
    <name type="scientific">Nonomuraea gerenzanensis</name>
    <dbReference type="NCBI Taxonomy" id="93944"/>
    <lineage>
        <taxon>Bacteria</taxon>
        <taxon>Bacillati</taxon>
        <taxon>Actinomycetota</taxon>
        <taxon>Actinomycetes</taxon>
        <taxon>Streptosporangiales</taxon>
        <taxon>Streptosporangiaceae</taxon>
        <taxon>Nonomuraea</taxon>
    </lineage>
</organism>
<accession>A0A1M4EC42</accession>
<evidence type="ECO:0000313" key="1">
    <source>
        <dbReference type="EMBL" id="SBO96268.1"/>
    </source>
</evidence>